<dbReference type="Proteomes" id="UP001341135">
    <property type="component" value="Chromosome"/>
</dbReference>
<dbReference type="GeneID" id="89289946"/>
<reference evidence="2 3" key="1">
    <citation type="submission" date="2023-09" db="EMBL/GenBank/DDBJ databases">
        <title>Pyrofollis japonicus gen. nov. sp. nov., a novel member of the family Pyrodictiaceae isolated from the Iheya North hydrothermal field.</title>
        <authorList>
            <person name="Miyazaki U."/>
            <person name="Sanari M."/>
            <person name="Tame A."/>
            <person name="Kitajima M."/>
            <person name="Okamoto A."/>
            <person name="Sawayama S."/>
            <person name="Miyazaki J."/>
            <person name="Takai K."/>
            <person name="Nakagawa S."/>
        </authorList>
    </citation>
    <scope>NUCLEOTIDE SEQUENCE [LARGE SCALE GENOMIC DNA]</scope>
    <source>
        <strain evidence="2 3">AV2</strain>
    </source>
</reference>
<dbReference type="Gene3D" id="3.40.50.2000">
    <property type="entry name" value="Glycogen Phosphorylase B"/>
    <property type="match status" value="2"/>
</dbReference>
<feature type="domain" description="Glycosyl transferase family 1" evidence="1">
    <location>
        <begin position="170"/>
        <end position="319"/>
    </location>
</feature>
<sequence length="354" mass="41655">MKYNRIGYVANLKSPFQKELYRFLIKKENLYNYKVYHISQLKESNNSTNKIMFPFRLIYQLLNLNILNLDALLIEFISHEAFFYKILSLHKVPTFVRCHRIELYDYYNNHRKKFLYAIEFATLIMCVSNAMRERLAEIAPHAKYKSIVVYNSVDINKFKPLNLEQRYVDRRDGKFVIGSMGRFIESKGFTELIYTVARLIKKGYNNIILEIAGYGPLYYKINKLVEKLNIKKNVIIRGYIPHDETVKWYNSLDMFVLNSKIEGMPTVVLEAMATALPVVATSVGGIPEALDSEWIYEPYNLDRLEDLILKIYNMDPSKRIKIGMKNRLRVIDKFNLEKNSKVIIDLILKNINNI</sequence>
<dbReference type="PANTHER" id="PTHR45947">
    <property type="entry name" value="SULFOQUINOVOSYL TRANSFERASE SQD2"/>
    <property type="match status" value="1"/>
</dbReference>
<keyword evidence="3" id="KW-1185">Reference proteome</keyword>
<organism evidence="2 3">
    <name type="scientific">Pyrodictium abyssi</name>
    <dbReference type="NCBI Taxonomy" id="54256"/>
    <lineage>
        <taxon>Archaea</taxon>
        <taxon>Thermoproteota</taxon>
        <taxon>Thermoprotei</taxon>
        <taxon>Desulfurococcales</taxon>
        <taxon>Pyrodictiaceae</taxon>
        <taxon>Pyrodictium</taxon>
    </lineage>
</organism>
<dbReference type="RefSeq" id="WP_338249639.1">
    <property type="nucleotide sequence ID" value="NZ_AP028907.1"/>
</dbReference>
<dbReference type="CDD" id="cd03801">
    <property type="entry name" value="GT4_PimA-like"/>
    <property type="match status" value="1"/>
</dbReference>
<dbReference type="EMBL" id="AP028907">
    <property type="protein sequence ID" value="BES82376.1"/>
    <property type="molecule type" value="Genomic_DNA"/>
</dbReference>
<dbReference type="SUPFAM" id="SSF53756">
    <property type="entry name" value="UDP-Glycosyltransferase/glycogen phosphorylase"/>
    <property type="match status" value="1"/>
</dbReference>
<evidence type="ECO:0000313" key="2">
    <source>
        <dbReference type="EMBL" id="BES82376.1"/>
    </source>
</evidence>
<dbReference type="InterPro" id="IPR050194">
    <property type="entry name" value="Glycosyltransferase_grp1"/>
</dbReference>
<accession>A0ABM8IXV0</accession>
<dbReference type="PANTHER" id="PTHR45947:SF3">
    <property type="entry name" value="SULFOQUINOVOSYL TRANSFERASE SQD2"/>
    <property type="match status" value="1"/>
</dbReference>
<name>A0ABM8IXV0_9CREN</name>
<evidence type="ECO:0000259" key="1">
    <source>
        <dbReference type="Pfam" id="PF00534"/>
    </source>
</evidence>
<protein>
    <recommendedName>
        <fullName evidence="1">Glycosyl transferase family 1 domain-containing protein</fullName>
    </recommendedName>
</protein>
<dbReference type="InterPro" id="IPR001296">
    <property type="entry name" value="Glyco_trans_1"/>
</dbReference>
<evidence type="ECO:0000313" key="3">
    <source>
        <dbReference type="Proteomes" id="UP001341135"/>
    </source>
</evidence>
<proteinExistence type="predicted"/>
<gene>
    <name evidence="2" type="ORF">PABY_19430</name>
</gene>
<dbReference type="Pfam" id="PF00534">
    <property type="entry name" value="Glycos_transf_1"/>
    <property type="match status" value="1"/>
</dbReference>